<dbReference type="FunFam" id="3.30.160.60:FF:001038">
    <property type="entry name" value="Zinc finger protein 217"/>
    <property type="match status" value="1"/>
</dbReference>
<reference evidence="16" key="1">
    <citation type="submission" date="2021-01" db="EMBL/GenBank/DDBJ databases">
        <authorList>
            <person name="Zahm M."/>
            <person name="Roques C."/>
            <person name="Cabau C."/>
            <person name="Klopp C."/>
            <person name="Donnadieu C."/>
            <person name="Jouanno E."/>
            <person name="Lampietro C."/>
            <person name="Louis A."/>
            <person name="Herpin A."/>
            <person name="Echchiki A."/>
            <person name="Berthelot C."/>
            <person name="Parey E."/>
            <person name="Roest-Crollius H."/>
            <person name="Braasch I."/>
            <person name="Postlethwait J."/>
            <person name="Bobe J."/>
            <person name="Montfort J."/>
            <person name="Bouchez O."/>
            <person name="Begum T."/>
            <person name="Mejri S."/>
            <person name="Adams A."/>
            <person name="Chen W.-J."/>
            <person name="Guiguen Y."/>
        </authorList>
    </citation>
    <scope>NUCLEOTIDE SEQUENCE</scope>
    <source>
        <tissue evidence="16">Blood</tissue>
    </source>
</reference>
<dbReference type="Proteomes" id="UP000829720">
    <property type="component" value="Unassembled WGS sequence"/>
</dbReference>
<keyword evidence="4" id="KW-0677">Repeat</keyword>
<evidence type="ECO:0000256" key="6">
    <source>
        <dbReference type="ARBA" id="ARBA00022833"/>
    </source>
</evidence>
<comment type="similarity">
    <text evidence="2">Belongs to the krueppel C2H2-type zinc-finger protein family.</text>
</comment>
<feature type="compositionally biased region" description="Polar residues" evidence="14">
    <location>
        <begin position="656"/>
        <end position="666"/>
    </location>
</feature>
<feature type="domain" description="C2H2-type" evidence="15">
    <location>
        <begin position="596"/>
        <end position="623"/>
    </location>
</feature>
<feature type="domain" description="C2H2-type" evidence="15">
    <location>
        <begin position="206"/>
        <end position="234"/>
    </location>
</feature>
<sequence>MTCRVINLLAASPGPVGGGQDWHNSSIVCSKTEAWHTHSHGHQLEEEEDDEESALPSPAVASFPREPLGFGVLEQALSSSQDPLCSAELDLQLFHNGHAQAGEADGAPGDGPPPRRFPCKVCGKRFRFNSILSLHARAHVLERDRHNQNQKSSHSQDPSPALPVSPPPMTREPPPLTPPPTEEAPPFAIAPAAEDLALAAVMTSLFHCHACKGKFRTASELSRHVRILHNPYKCSMCAFSASQEEALATHLQDSHPTEELPGPAPGPSPTPGPTPGLAPLPLPAFRCETCGQRFTQSWFLKGHMRKHKASLDHKCQVCGRGFKEPWFLKNHMKVHLNKLGLKAGGASSGGASGGGASGGGASGGGAPASSQALGALYSSLLLSRAGGARAREAGDRGKASLLGYLGLPGDGGGSCMERLQAVAQVAERGGAGVGGGASSGGGAPWQLVARSMASGQQGQQRAPKSSVAGEAEQVRAYLGGLLTGGHAPAAPWECPDCGKLFRSLQQAVAHVRVHVQRPHREEPRKLTNPPKPQQHTSAGFHSTMAQTQGENGLRGGLGRERVRGTGVKDCPYCGKAFRSSHHLKVHLRVHTGERPYKCPHCDYAGTQSGSLKYHLQRHHRERNCAPPPAPPLRGPQLPHHSSFMRGEPGGDPVPQPSQAWQDTTPYSRGAVAGYPKSSRRKPLLTTRLAPPDGFQPLDLSCRPPQEGAGMGAGDTLSHCLFCPFRTSSAELMAMHLQVNHTSKSRRKPAPPHPQPRPPESHPHPMDLWTSWRDEAPPGDWANGLSPAERGGPVNGQESNPPSTSPKVNPFQEGGREEEEEEMEEEGNIIAHDNSPKKEDGSQETPPHTPTCDNSRRV</sequence>
<keyword evidence="9" id="KW-0010">Activator</keyword>
<evidence type="ECO:0000256" key="5">
    <source>
        <dbReference type="ARBA" id="ARBA00022771"/>
    </source>
</evidence>
<evidence type="ECO:0000256" key="7">
    <source>
        <dbReference type="ARBA" id="ARBA00023015"/>
    </source>
</evidence>
<protein>
    <recommendedName>
        <fullName evidence="12">Zinc finger protein 219</fullName>
    </recommendedName>
</protein>
<dbReference type="GO" id="GO:0008270">
    <property type="term" value="F:zinc ion binding"/>
    <property type="evidence" value="ECO:0007669"/>
    <property type="project" value="UniProtKB-KW"/>
</dbReference>
<dbReference type="InterPro" id="IPR013087">
    <property type="entry name" value="Znf_C2H2_type"/>
</dbReference>
<evidence type="ECO:0000256" key="11">
    <source>
        <dbReference type="ARBA" id="ARBA00023242"/>
    </source>
</evidence>
<dbReference type="Gene3D" id="3.30.160.60">
    <property type="entry name" value="Classic Zinc Finger"/>
    <property type="match status" value="5"/>
</dbReference>
<organism evidence="16 17">
    <name type="scientific">Albula goreensis</name>
    <dbReference type="NCBI Taxonomy" id="1534307"/>
    <lineage>
        <taxon>Eukaryota</taxon>
        <taxon>Metazoa</taxon>
        <taxon>Chordata</taxon>
        <taxon>Craniata</taxon>
        <taxon>Vertebrata</taxon>
        <taxon>Euteleostomi</taxon>
        <taxon>Actinopterygii</taxon>
        <taxon>Neopterygii</taxon>
        <taxon>Teleostei</taxon>
        <taxon>Albuliformes</taxon>
        <taxon>Albulidae</taxon>
        <taxon>Albula</taxon>
    </lineage>
</organism>
<accession>A0A8T3CX64</accession>
<feature type="domain" description="C2H2-type" evidence="15">
    <location>
        <begin position="492"/>
        <end position="519"/>
    </location>
</feature>
<keyword evidence="11" id="KW-0539">Nucleus</keyword>
<dbReference type="PROSITE" id="PS50157">
    <property type="entry name" value="ZINC_FINGER_C2H2_2"/>
    <property type="match status" value="8"/>
</dbReference>
<evidence type="ECO:0000256" key="12">
    <source>
        <dbReference type="ARBA" id="ARBA00067251"/>
    </source>
</evidence>
<evidence type="ECO:0000256" key="2">
    <source>
        <dbReference type="ARBA" id="ARBA00006991"/>
    </source>
</evidence>
<feature type="region of interest" description="Disordered" evidence="14">
    <location>
        <begin position="344"/>
        <end position="365"/>
    </location>
</feature>
<dbReference type="AlphaFoldDB" id="A0A8T3CX64"/>
<name>A0A8T3CX64_9TELE</name>
<evidence type="ECO:0000256" key="3">
    <source>
        <dbReference type="ARBA" id="ARBA00022723"/>
    </source>
</evidence>
<evidence type="ECO:0000256" key="13">
    <source>
        <dbReference type="PROSITE-ProRule" id="PRU00042"/>
    </source>
</evidence>
<evidence type="ECO:0000313" key="17">
    <source>
        <dbReference type="Proteomes" id="UP000829720"/>
    </source>
</evidence>
<dbReference type="SMART" id="SM00355">
    <property type="entry name" value="ZnF_C2H2"/>
    <property type="match status" value="9"/>
</dbReference>
<feature type="compositionally biased region" description="Pro residues" evidence="14">
    <location>
        <begin position="262"/>
        <end position="278"/>
    </location>
</feature>
<feature type="region of interest" description="Disordered" evidence="14">
    <location>
        <begin position="614"/>
        <end position="711"/>
    </location>
</feature>
<feature type="compositionally biased region" description="Acidic residues" evidence="14">
    <location>
        <begin position="815"/>
        <end position="826"/>
    </location>
</feature>
<keyword evidence="7" id="KW-0805">Transcription regulation</keyword>
<gene>
    <name evidence="16" type="ORF">AGOR_G00187540</name>
</gene>
<keyword evidence="8" id="KW-0238">DNA-binding</keyword>
<feature type="domain" description="C2H2-type" evidence="15">
    <location>
        <begin position="285"/>
        <end position="312"/>
    </location>
</feature>
<dbReference type="PANTHER" id="PTHR45925:SF1">
    <property type="entry name" value="ZINC FINGER PROTEIN 219"/>
    <property type="match status" value="1"/>
</dbReference>
<keyword evidence="5 13" id="KW-0863">Zinc-finger</keyword>
<feature type="compositionally biased region" description="Polar residues" evidence="14">
    <location>
        <begin position="795"/>
        <end position="806"/>
    </location>
</feature>
<dbReference type="FunFam" id="3.30.160.60:FF:001140">
    <property type="entry name" value="Zinc finger protein 219"/>
    <property type="match status" value="1"/>
</dbReference>
<feature type="region of interest" description="Disordered" evidence="14">
    <location>
        <begin position="247"/>
        <end position="278"/>
    </location>
</feature>
<evidence type="ECO:0000259" key="15">
    <source>
        <dbReference type="PROSITE" id="PS50157"/>
    </source>
</evidence>
<proteinExistence type="inferred from homology"/>
<feature type="region of interest" description="Disordered" evidence="14">
    <location>
        <begin position="144"/>
        <end position="186"/>
    </location>
</feature>
<dbReference type="SUPFAM" id="SSF57667">
    <property type="entry name" value="beta-beta-alpha zinc fingers"/>
    <property type="match status" value="4"/>
</dbReference>
<feature type="domain" description="C2H2-type" evidence="15">
    <location>
        <begin position="117"/>
        <end position="144"/>
    </location>
</feature>
<evidence type="ECO:0000256" key="14">
    <source>
        <dbReference type="SAM" id="MobiDB-lite"/>
    </source>
</evidence>
<feature type="region of interest" description="Disordered" evidence="14">
    <location>
        <begin position="515"/>
        <end position="538"/>
    </location>
</feature>
<dbReference type="PROSITE" id="PS00028">
    <property type="entry name" value="ZINC_FINGER_C2H2_1"/>
    <property type="match status" value="6"/>
</dbReference>
<feature type="domain" description="C2H2-type" evidence="15">
    <location>
        <begin position="313"/>
        <end position="340"/>
    </location>
</feature>
<dbReference type="GO" id="GO:0000981">
    <property type="term" value="F:DNA-binding transcription factor activity, RNA polymerase II-specific"/>
    <property type="evidence" value="ECO:0007669"/>
    <property type="project" value="TreeGrafter"/>
</dbReference>
<comment type="subcellular location">
    <subcellularLocation>
        <location evidence="1">Nucleus</location>
    </subcellularLocation>
</comment>
<evidence type="ECO:0000313" key="16">
    <source>
        <dbReference type="EMBL" id="KAI1888671.1"/>
    </source>
</evidence>
<dbReference type="EMBL" id="JAERUA010000017">
    <property type="protein sequence ID" value="KAI1888671.1"/>
    <property type="molecule type" value="Genomic_DNA"/>
</dbReference>
<dbReference type="GO" id="GO:0005634">
    <property type="term" value="C:nucleus"/>
    <property type="evidence" value="ECO:0007669"/>
    <property type="project" value="UniProtKB-SubCell"/>
</dbReference>
<dbReference type="InterPro" id="IPR051967">
    <property type="entry name" value="Krueppel_C2H2-ZF"/>
</dbReference>
<keyword evidence="6" id="KW-0862">Zinc</keyword>
<keyword evidence="3" id="KW-0479">Metal-binding</keyword>
<feature type="region of interest" description="Disordered" evidence="14">
    <location>
        <begin position="739"/>
        <end position="857"/>
    </location>
</feature>
<dbReference type="InterPro" id="IPR036236">
    <property type="entry name" value="Znf_C2H2_sf"/>
</dbReference>
<dbReference type="GO" id="GO:0000978">
    <property type="term" value="F:RNA polymerase II cis-regulatory region sequence-specific DNA binding"/>
    <property type="evidence" value="ECO:0007669"/>
    <property type="project" value="TreeGrafter"/>
</dbReference>
<feature type="compositionally biased region" description="Pro residues" evidence="14">
    <location>
        <begin position="160"/>
        <end position="183"/>
    </location>
</feature>
<feature type="domain" description="C2H2-type" evidence="15">
    <location>
        <begin position="232"/>
        <end position="260"/>
    </location>
</feature>
<feature type="domain" description="C2H2-type" evidence="15">
    <location>
        <begin position="568"/>
        <end position="595"/>
    </location>
</feature>
<dbReference type="Pfam" id="PF00096">
    <property type="entry name" value="zf-C2H2"/>
    <property type="match status" value="3"/>
</dbReference>
<keyword evidence="10" id="KW-0804">Transcription</keyword>
<evidence type="ECO:0000256" key="4">
    <source>
        <dbReference type="ARBA" id="ARBA00022737"/>
    </source>
</evidence>
<feature type="region of interest" description="Disordered" evidence="14">
    <location>
        <begin position="36"/>
        <end position="61"/>
    </location>
</feature>
<dbReference type="PANTHER" id="PTHR45925">
    <property type="entry name" value="ZINC FINGER PROTEIN"/>
    <property type="match status" value="1"/>
</dbReference>
<keyword evidence="17" id="KW-1185">Reference proteome</keyword>
<evidence type="ECO:0000256" key="1">
    <source>
        <dbReference type="ARBA" id="ARBA00004123"/>
    </source>
</evidence>
<comment type="caution">
    <text evidence="16">The sequence shown here is derived from an EMBL/GenBank/DDBJ whole genome shotgun (WGS) entry which is preliminary data.</text>
</comment>
<dbReference type="FunFam" id="3.30.160.60:FF:000075">
    <property type="entry name" value="Putative zinc finger protein 536"/>
    <property type="match status" value="1"/>
</dbReference>
<dbReference type="OrthoDB" id="8943932at2759"/>
<evidence type="ECO:0000256" key="8">
    <source>
        <dbReference type="ARBA" id="ARBA00023125"/>
    </source>
</evidence>
<evidence type="ECO:0000256" key="9">
    <source>
        <dbReference type="ARBA" id="ARBA00023159"/>
    </source>
</evidence>
<evidence type="ECO:0000256" key="10">
    <source>
        <dbReference type="ARBA" id="ARBA00023163"/>
    </source>
</evidence>